<feature type="region of interest" description="Disordered" evidence="4">
    <location>
        <begin position="1"/>
        <end position="22"/>
    </location>
</feature>
<feature type="compositionally biased region" description="Polar residues" evidence="4">
    <location>
        <begin position="100"/>
        <end position="114"/>
    </location>
</feature>
<dbReference type="PANTHER" id="PTHR23351">
    <property type="entry name" value="FOS TRANSCRIPTION FACTOR-RELATED"/>
    <property type="match status" value="1"/>
</dbReference>
<protein>
    <recommendedName>
        <fullName evidence="5">BZIP domain-containing protein</fullName>
    </recommendedName>
</protein>
<reference evidence="6" key="1">
    <citation type="submission" date="2021-03" db="EMBL/GenBank/DDBJ databases">
        <title>Revisited historic fungal species revealed as producer of novel bioactive compounds through whole genome sequencing and comparative genomics.</title>
        <authorList>
            <person name="Vignolle G.A."/>
            <person name="Hochenegger N."/>
            <person name="Mach R.L."/>
            <person name="Mach-Aigner A.R."/>
            <person name="Javad Rahimi M."/>
            <person name="Salim K.A."/>
            <person name="Chan C.M."/>
            <person name="Lim L.B.L."/>
            <person name="Cai F."/>
            <person name="Druzhinina I.S."/>
            <person name="U'Ren J.M."/>
            <person name="Derntl C."/>
        </authorList>
    </citation>
    <scope>NUCLEOTIDE SEQUENCE</scope>
    <source>
        <strain evidence="6">TUCIM 5799</strain>
    </source>
</reference>
<dbReference type="GO" id="GO:0000981">
    <property type="term" value="F:DNA-binding transcription factor activity, RNA polymerase II-specific"/>
    <property type="evidence" value="ECO:0007669"/>
    <property type="project" value="TreeGrafter"/>
</dbReference>
<dbReference type="InterPro" id="IPR002112">
    <property type="entry name" value="Leuzip_Jun"/>
</dbReference>
<evidence type="ECO:0000256" key="2">
    <source>
        <dbReference type="ARBA" id="ARBA00023125"/>
    </source>
</evidence>
<evidence type="ECO:0000256" key="4">
    <source>
        <dbReference type="SAM" id="MobiDB-lite"/>
    </source>
</evidence>
<evidence type="ECO:0000256" key="3">
    <source>
        <dbReference type="ARBA" id="ARBA00023163"/>
    </source>
</evidence>
<keyword evidence="1" id="KW-0805">Transcription regulation</keyword>
<dbReference type="Pfam" id="PF00170">
    <property type="entry name" value="bZIP_1"/>
    <property type="match status" value="1"/>
</dbReference>
<dbReference type="GO" id="GO:0005634">
    <property type="term" value="C:nucleus"/>
    <property type="evidence" value="ECO:0007669"/>
    <property type="project" value="TreeGrafter"/>
</dbReference>
<accession>A0A9P9WEW3</accession>
<sequence>MSSGGSLDEPHGFDFTSSSSCDPLQSLSYPNLEVADGLKASNGFSSHLNFPVTYGTQPFNQADWHSQQLQQQQHDYHPMERYLQVNPVEGPVRVQTQGLAATPSSPVYNNSPQLFTPPDTYDDSAVRHDSISHQFRRPSRVSVPSSILSPESMRSPNDDDDGAGRRTSHAEPQGRNREKNRMAASRCREKSKKLVDDLKKRERDLTAEKKVLKDCVAGLKDEVLSLKHEILRHGNCNCKYIENYLNTAAAKQMA</sequence>
<dbReference type="EMBL" id="JAFIMR010000033">
    <property type="protein sequence ID" value="KAI1859867.1"/>
    <property type="molecule type" value="Genomic_DNA"/>
</dbReference>
<dbReference type="SUPFAM" id="SSF57959">
    <property type="entry name" value="Leucine zipper domain"/>
    <property type="match status" value="1"/>
</dbReference>
<evidence type="ECO:0000313" key="6">
    <source>
        <dbReference type="EMBL" id="KAI1859867.1"/>
    </source>
</evidence>
<dbReference type="InterPro" id="IPR004827">
    <property type="entry name" value="bZIP"/>
</dbReference>
<dbReference type="SMART" id="SM00338">
    <property type="entry name" value="BRLZ"/>
    <property type="match status" value="1"/>
</dbReference>
<dbReference type="Proteomes" id="UP000829685">
    <property type="component" value="Unassembled WGS sequence"/>
</dbReference>
<dbReference type="InterPro" id="IPR046347">
    <property type="entry name" value="bZIP_sf"/>
</dbReference>
<organism evidence="6 7">
    <name type="scientific">Neoarthrinium moseri</name>
    <dbReference type="NCBI Taxonomy" id="1658444"/>
    <lineage>
        <taxon>Eukaryota</taxon>
        <taxon>Fungi</taxon>
        <taxon>Dikarya</taxon>
        <taxon>Ascomycota</taxon>
        <taxon>Pezizomycotina</taxon>
        <taxon>Sordariomycetes</taxon>
        <taxon>Xylariomycetidae</taxon>
        <taxon>Amphisphaeriales</taxon>
        <taxon>Apiosporaceae</taxon>
        <taxon>Neoarthrinium</taxon>
    </lineage>
</organism>
<dbReference type="PANTHER" id="PTHR23351:SF24">
    <property type="entry name" value="ACTIVATING TRANSCRIPTION FACTOR 3-RELATED"/>
    <property type="match status" value="1"/>
</dbReference>
<dbReference type="Gene3D" id="1.20.5.170">
    <property type="match status" value="1"/>
</dbReference>
<evidence type="ECO:0000259" key="5">
    <source>
        <dbReference type="PROSITE" id="PS50217"/>
    </source>
</evidence>
<name>A0A9P9WEW3_9PEZI</name>
<keyword evidence="3" id="KW-0804">Transcription</keyword>
<keyword evidence="7" id="KW-1185">Reference proteome</keyword>
<proteinExistence type="predicted"/>
<feature type="domain" description="BZIP" evidence="5">
    <location>
        <begin position="170"/>
        <end position="233"/>
    </location>
</feature>
<dbReference type="PROSITE" id="PS00036">
    <property type="entry name" value="BZIP_BASIC"/>
    <property type="match status" value="1"/>
</dbReference>
<dbReference type="CDD" id="cd14687">
    <property type="entry name" value="bZIP_ATF2"/>
    <property type="match status" value="1"/>
</dbReference>
<feature type="region of interest" description="Disordered" evidence="4">
    <location>
        <begin position="100"/>
        <end position="195"/>
    </location>
</feature>
<dbReference type="AlphaFoldDB" id="A0A9P9WEW3"/>
<evidence type="ECO:0000256" key="1">
    <source>
        <dbReference type="ARBA" id="ARBA00023015"/>
    </source>
</evidence>
<comment type="caution">
    <text evidence="6">The sequence shown here is derived from an EMBL/GenBank/DDBJ whole genome shotgun (WGS) entry which is preliminary data.</text>
</comment>
<dbReference type="PROSITE" id="PS50217">
    <property type="entry name" value="BZIP"/>
    <property type="match status" value="1"/>
</dbReference>
<dbReference type="InterPro" id="IPR000837">
    <property type="entry name" value="AP-1"/>
</dbReference>
<gene>
    <name evidence="6" type="ORF">JX265_010316</name>
</gene>
<evidence type="ECO:0000313" key="7">
    <source>
        <dbReference type="Proteomes" id="UP000829685"/>
    </source>
</evidence>
<dbReference type="GO" id="GO:0000978">
    <property type="term" value="F:RNA polymerase II cis-regulatory region sequence-specific DNA binding"/>
    <property type="evidence" value="ECO:0007669"/>
    <property type="project" value="TreeGrafter"/>
</dbReference>
<feature type="compositionally biased region" description="Basic and acidic residues" evidence="4">
    <location>
        <begin position="162"/>
        <end position="195"/>
    </location>
</feature>
<keyword evidence="2" id="KW-0238">DNA-binding</keyword>
<dbReference type="PRINTS" id="PR00043">
    <property type="entry name" value="LEUZIPPRJUN"/>
</dbReference>